<gene>
    <name evidence="18" type="primary">ctaD</name>
    <name evidence="18" type="ORF">ACFOD6_09715</name>
</gene>
<name>A0ABV7DVB4_9RHOB</name>
<evidence type="ECO:0000313" key="19">
    <source>
        <dbReference type="Proteomes" id="UP001595445"/>
    </source>
</evidence>
<dbReference type="EMBL" id="JBHRSM010000016">
    <property type="protein sequence ID" value="MFC3086320.1"/>
    <property type="molecule type" value="Genomic_DNA"/>
</dbReference>
<comment type="caution">
    <text evidence="18">The sequence shown here is derived from an EMBL/GenBank/DDBJ whole genome shotgun (WGS) entry which is preliminary data.</text>
</comment>
<comment type="catalytic activity">
    <reaction evidence="14 16">
        <text>4 Fe(II)-[cytochrome c] + O2 + 8 H(+)(in) = 4 Fe(III)-[cytochrome c] + 2 H2O + 4 H(+)(out)</text>
        <dbReference type="Rhea" id="RHEA:11436"/>
        <dbReference type="Rhea" id="RHEA-COMP:10350"/>
        <dbReference type="Rhea" id="RHEA-COMP:14399"/>
        <dbReference type="ChEBI" id="CHEBI:15377"/>
        <dbReference type="ChEBI" id="CHEBI:15378"/>
        <dbReference type="ChEBI" id="CHEBI:15379"/>
        <dbReference type="ChEBI" id="CHEBI:29033"/>
        <dbReference type="ChEBI" id="CHEBI:29034"/>
        <dbReference type="EC" id="7.1.1.9"/>
    </reaction>
</comment>
<keyword evidence="9 15" id="KW-0249">Electron transport</keyword>
<comment type="function">
    <text evidence="16">Cytochrome c oxidase is the component of the respiratory chain that catalyzes the reduction of oxygen to water. Subunits 1-3 form the functional core of the enzyme complex. CO I is the catalytic subunit of the enzyme. Electrons originating in cytochrome c are transferred via the copper A center of subunit 2 and heme A of subunit 1 to the bimetallic center formed by heme A3 and copper B.</text>
</comment>
<evidence type="ECO:0000256" key="3">
    <source>
        <dbReference type="ARBA" id="ARBA00022448"/>
    </source>
</evidence>
<feature type="transmembrane region" description="Helical" evidence="16">
    <location>
        <begin position="31"/>
        <end position="53"/>
    </location>
</feature>
<evidence type="ECO:0000256" key="10">
    <source>
        <dbReference type="ARBA" id="ARBA00022989"/>
    </source>
</evidence>
<dbReference type="Proteomes" id="UP001595445">
    <property type="component" value="Unassembled WGS sequence"/>
</dbReference>
<feature type="transmembrane region" description="Helical" evidence="16">
    <location>
        <begin position="303"/>
        <end position="325"/>
    </location>
</feature>
<feature type="transmembrane region" description="Helical" evidence="16">
    <location>
        <begin position="340"/>
        <end position="362"/>
    </location>
</feature>
<feature type="transmembrane region" description="Helical" evidence="16">
    <location>
        <begin position="486"/>
        <end position="513"/>
    </location>
</feature>
<evidence type="ECO:0000256" key="16">
    <source>
        <dbReference type="RuleBase" id="RU363061"/>
    </source>
</evidence>
<evidence type="ECO:0000259" key="17">
    <source>
        <dbReference type="PROSITE" id="PS50855"/>
    </source>
</evidence>
<keyword evidence="10 16" id="KW-1133">Transmembrane helix</keyword>
<feature type="transmembrane region" description="Helical" evidence="16">
    <location>
        <begin position="267"/>
        <end position="291"/>
    </location>
</feature>
<keyword evidence="3 15" id="KW-0813">Transport</keyword>
<dbReference type="InterPro" id="IPR000883">
    <property type="entry name" value="Cyt_C_Oxase_1"/>
</dbReference>
<evidence type="ECO:0000313" key="18">
    <source>
        <dbReference type="EMBL" id="MFC3086320.1"/>
    </source>
</evidence>
<reference evidence="19" key="1">
    <citation type="journal article" date="2019" name="Int. J. Syst. Evol. Microbiol.">
        <title>The Global Catalogue of Microorganisms (GCM) 10K type strain sequencing project: providing services to taxonomists for standard genome sequencing and annotation.</title>
        <authorList>
            <consortium name="The Broad Institute Genomics Platform"/>
            <consortium name="The Broad Institute Genome Sequencing Center for Infectious Disease"/>
            <person name="Wu L."/>
            <person name="Ma J."/>
        </authorList>
    </citation>
    <scope>NUCLEOTIDE SEQUENCE [LARGE SCALE GENOMIC DNA]</scope>
    <source>
        <strain evidence="19">KCTC 62102</strain>
    </source>
</reference>
<dbReference type="InterPro" id="IPR036927">
    <property type="entry name" value="Cyt_c_oxase-like_su1_sf"/>
</dbReference>
<dbReference type="CDD" id="cd01663">
    <property type="entry name" value="Cyt_c_Oxidase_I"/>
    <property type="match status" value="1"/>
</dbReference>
<evidence type="ECO:0000256" key="4">
    <source>
        <dbReference type="ARBA" id="ARBA00022617"/>
    </source>
</evidence>
<dbReference type="NCBIfam" id="TIGR02891">
    <property type="entry name" value="CtaD_CoxA"/>
    <property type="match status" value="1"/>
</dbReference>
<dbReference type="PROSITE" id="PS00077">
    <property type="entry name" value="COX1_CUB"/>
    <property type="match status" value="1"/>
</dbReference>
<keyword evidence="13 16" id="KW-0472">Membrane</keyword>
<dbReference type="PANTHER" id="PTHR10422:SF18">
    <property type="entry name" value="CYTOCHROME C OXIDASE SUBUNIT 1"/>
    <property type="match status" value="1"/>
</dbReference>
<evidence type="ECO:0000256" key="6">
    <source>
        <dbReference type="ARBA" id="ARBA00022692"/>
    </source>
</evidence>
<evidence type="ECO:0000256" key="14">
    <source>
        <dbReference type="ARBA" id="ARBA00047816"/>
    </source>
</evidence>
<evidence type="ECO:0000256" key="2">
    <source>
        <dbReference type="ARBA" id="ARBA00004673"/>
    </source>
</evidence>
<dbReference type="EC" id="7.1.1.9" evidence="16"/>
<dbReference type="InterPro" id="IPR014241">
    <property type="entry name" value="Cyt_c_oxidase_su1_bac"/>
</dbReference>
<keyword evidence="12 16" id="KW-0186">Copper</keyword>
<feature type="transmembrane region" description="Helical" evidence="16">
    <location>
        <begin position="220"/>
        <end position="247"/>
    </location>
</feature>
<evidence type="ECO:0000256" key="5">
    <source>
        <dbReference type="ARBA" id="ARBA00022660"/>
    </source>
</evidence>
<feature type="transmembrane region" description="Helical" evidence="16">
    <location>
        <begin position="445"/>
        <end position="466"/>
    </location>
</feature>
<accession>A0ABV7DVB4</accession>
<sequence>MADAAIHGHEHDRPGFFTRWFMSTNHKDIGILYLFAGGIVGLISVIFTVYMRLELMHPGVQYMCQEGLRLVADATATCTPNGHIWNVTVTYHGILMMFFVVIPALFGGFGNYLMPLQIGAPDMAFPRMNNLSFWLYIAGTSLGVASMLAPGGGGDLGSGAGVGWVLYPPLTTTAEGGYAMDLAIFAVHLSGASSILGAINMITTFLNMRAPGMTLHKVPLFAWSIFVTAWMILLALPVLAGAITMLLTDRNFGTTFFTPSGGGDPILYQHILWFFGHPEVYIIIIPAFGIVSHVISTFAKKPIFGYLPMVYAMVAIGVLGFLVWAHHMFTVGMSLTQQSYFMLATMVIAVPTGIKIFSWIATMWGGSVEFKTPMLWAFGFLFLFTVGGVTGIVVSQAPVDRAYHDTYYVVAHFHYVMSLGALFGIFAGIYFWFGKMSGRQYPEWAGKLHFWIMFIGANITFFPQHFLGRQGMPRRYIDYPEAFAYWNWFSSVGAFISFAGFLFFIGIMIYSLLWGRRITENNYWNEYADTLEWTLPCPPPEHTFEQLPKREDWDRSHAH</sequence>
<keyword evidence="16" id="KW-1003">Cell membrane</keyword>
<dbReference type="Pfam" id="PF00115">
    <property type="entry name" value="COX1"/>
    <property type="match status" value="1"/>
</dbReference>
<comment type="subcellular location">
    <subcellularLocation>
        <location evidence="16">Cell membrane</location>
        <topology evidence="16">Multi-pass membrane protein</topology>
    </subcellularLocation>
    <subcellularLocation>
        <location evidence="1">Membrane</location>
        <topology evidence="1">Multi-pass membrane protein</topology>
    </subcellularLocation>
</comment>
<evidence type="ECO:0000256" key="1">
    <source>
        <dbReference type="ARBA" id="ARBA00004141"/>
    </source>
</evidence>
<feature type="transmembrane region" description="Helical" evidence="16">
    <location>
        <begin position="89"/>
        <end position="110"/>
    </location>
</feature>
<proteinExistence type="inferred from homology"/>
<keyword evidence="7 16" id="KW-0479">Metal-binding</keyword>
<feature type="transmembrane region" description="Helical" evidence="16">
    <location>
        <begin position="182"/>
        <end position="208"/>
    </location>
</feature>
<organism evidence="18 19">
    <name type="scientific">Tabrizicola soli</name>
    <dbReference type="NCBI Taxonomy" id="2185115"/>
    <lineage>
        <taxon>Bacteria</taxon>
        <taxon>Pseudomonadati</taxon>
        <taxon>Pseudomonadota</taxon>
        <taxon>Alphaproteobacteria</taxon>
        <taxon>Rhodobacterales</taxon>
        <taxon>Paracoccaceae</taxon>
        <taxon>Tabrizicola</taxon>
    </lineage>
</organism>
<dbReference type="Gene3D" id="1.20.210.10">
    <property type="entry name" value="Cytochrome c oxidase-like, subunit I domain"/>
    <property type="match status" value="1"/>
</dbReference>
<feature type="transmembrane region" description="Helical" evidence="16">
    <location>
        <begin position="374"/>
        <end position="393"/>
    </location>
</feature>
<dbReference type="InterPro" id="IPR023615">
    <property type="entry name" value="Cyt_c_Oxase_su1_BS"/>
</dbReference>
<keyword evidence="11 16" id="KW-0408">Iron</keyword>
<keyword evidence="4 15" id="KW-0349">Heme</keyword>
<evidence type="ECO:0000256" key="8">
    <source>
        <dbReference type="ARBA" id="ARBA00022967"/>
    </source>
</evidence>
<feature type="domain" description="Cytochrome oxidase subunit I profile" evidence="17">
    <location>
        <begin position="20"/>
        <end position="551"/>
    </location>
</feature>
<protein>
    <recommendedName>
        <fullName evidence="16">Cytochrome c oxidase subunit 1</fullName>
        <ecNumber evidence="16">7.1.1.9</ecNumber>
    </recommendedName>
</protein>
<keyword evidence="19" id="KW-1185">Reference proteome</keyword>
<feature type="transmembrane region" description="Helical" evidence="16">
    <location>
        <begin position="413"/>
        <end position="433"/>
    </location>
</feature>
<keyword evidence="8" id="KW-1278">Translocase</keyword>
<feature type="transmembrane region" description="Helical" evidence="16">
    <location>
        <begin position="131"/>
        <end position="149"/>
    </location>
</feature>
<evidence type="ECO:0000256" key="13">
    <source>
        <dbReference type="ARBA" id="ARBA00023136"/>
    </source>
</evidence>
<dbReference type="InterPro" id="IPR023616">
    <property type="entry name" value="Cyt_c_oxase-like_su1_dom"/>
</dbReference>
<evidence type="ECO:0000256" key="11">
    <source>
        <dbReference type="ARBA" id="ARBA00023004"/>
    </source>
</evidence>
<comment type="similarity">
    <text evidence="15">Belongs to the heme-copper respiratory oxidase family.</text>
</comment>
<dbReference type="PROSITE" id="PS50855">
    <property type="entry name" value="COX1"/>
    <property type="match status" value="1"/>
</dbReference>
<dbReference type="SUPFAM" id="SSF81442">
    <property type="entry name" value="Cytochrome c oxidase subunit I-like"/>
    <property type="match status" value="1"/>
</dbReference>
<evidence type="ECO:0000256" key="12">
    <source>
        <dbReference type="ARBA" id="ARBA00023008"/>
    </source>
</evidence>
<evidence type="ECO:0000256" key="9">
    <source>
        <dbReference type="ARBA" id="ARBA00022982"/>
    </source>
</evidence>
<comment type="pathway">
    <text evidence="2 16">Energy metabolism; oxidative phosphorylation.</text>
</comment>
<dbReference type="RefSeq" id="WP_197646743.1">
    <property type="nucleotide sequence ID" value="NZ_JAEACP010000020.1"/>
</dbReference>
<evidence type="ECO:0000256" key="7">
    <source>
        <dbReference type="ARBA" id="ARBA00022723"/>
    </source>
</evidence>
<keyword evidence="5 15" id="KW-0679">Respiratory chain</keyword>
<dbReference type="PRINTS" id="PR01165">
    <property type="entry name" value="CYCOXIDASEI"/>
</dbReference>
<evidence type="ECO:0000256" key="15">
    <source>
        <dbReference type="RuleBase" id="RU000370"/>
    </source>
</evidence>
<dbReference type="PANTHER" id="PTHR10422">
    <property type="entry name" value="CYTOCHROME C OXIDASE SUBUNIT 1"/>
    <property type="match status" value="1"/>
</dbReference>
<keyword evidence="6 15" id="KW-0812">Transmembrane</keyword>
<dbReference type="InterPro" id="IPR033944">
    <property type="entry name" value="Cyt_c_oxase_su1_dom"/>
</dbReference>